<dbReference type="InterPro" id="IPR032091">
    <property type="entry name" value="Malt_amylase-like_C"/>
</dbReference>
<dbReference type="InterPro" id="IPR006047">
    <property type="entry name" value="GH13_cat_dom"/>
</dbReference>
<evidence type="ECO:0000259" key="2">
    <source>
        <dbReference type="SMART" id="SM00642"/>
    </source>
</evidence>
<dbReference type="PANTHER" id="PTHR10357:SF184">
    <property type="entry name" value="OLIGO-1,6-GLUCOSIDASE 1"/>
    <property type="match status" value="1"/>
</dbReference>
<dbReference type="SUPFAM" id="SSF51445">
    <property type="entry name" value="(Trans)glycosidases"/>
    <property type="match status" value="1"/>
</dbReference>
<feature type="domain" description="Glycosyl hydrolase family 13 catalytic" evidence="2">
    <location>
        <begin position="30"/>
        <end position="436"/>
    </location>
</feature>
<dbReference type="InterPro" id="IPR045857">
    <property type="entry name" value="O16G_dom_2"/>
</dbReference>
<dbReference type="GeneID" id="82890297"/>
<dbReference type="Gene3D" id="3.20.20.80">
    <property type="entry name" value="Glycosidases"/>
    <property type="match status" value="1"/>
</dbReference>
<accession>A0ABY5UZN8</accession>
<dbReference type="Pfam" id="PF16657">
    <property type="entry name" value="Malt_amylase_C"/>
    <property type="match status" value="1"/>
</dbReference>
<dbReference type="CDD" id="cd11333">
    <property type="entry name" value="AmyAc_SI_OligoGlu_DGase"/>
    <property type="match status" value="1"/>
</dbReference>
<dbReference type="SMART" id="SM00642">
    <property type="entry name" value="Aamy"/>
    <property type="match status" value="1"/>
</dbReference>
<keyword evidence="1" id="KW-0378">Hydrolase</keyword>
<dbReference type="SUPFAM" id="SSF51011">
    <property type="entry name" value="Glycosyl hydrolase domain"/>
    <property type="match status" value="1"/>
</dbReference>
<proteinExistence type="predicted"/>
<reference evidence="3" key="1">
    <citation type="journal article" date="2022" name="Cell">
        <title>Design, construction, and in vivo augmentation of a complex gut microbiome.</title>
        <authorList>
            <person name="Cheng A.G."/>
            <person name="Ho P.Y."/>
            <person name="Aranda-Diaz A."/>
            <person name="Jain S."/>
            <person name="Yu F.B."/>
            <person name="Meng X."/>
            <person name="Wang M."/>
            <person name="Iakiviak M."/>
            <person name="Nagashima K."/>
            <person name="Zhao A."/>
            <person name="Murugkar P."/>
            <person name="Patil A."/>
            <person name="Atabakhsh K."/>
            <person name="Weakley A."/>
            <person name="Yan J."/>
            <person name="Brumbaugh A.R."/>
            <person name="Higginbottom S."/>
            <person name="Dimas A."/>
            <person name="Shiver A.L."/>
            <person name="Deutschbauer A."/>
            <person name="Neff N."/>
            <person name="Sonnenburg J.L."/>
            <person name="Huang K.C."/>
            <person name="Fischbach M.A."/>
        </authorList>
    </citation>
    <scope>NUCLEOTIDE SEQUENCE</scope>
    <source>
        <strain evidence="3">AP11</strain>
    </source>
</reference>
<evidence type="ECO:0000256" key="1">
    <source>
        <dbReference type="ARBA" id="ARBA00022801"/>
    </source>
</evidence>
<dbReference type="RefSeq" id="WP_081587393.1">
    <property type="nucleotide sequence ID" value="NZ_CAPH01000006.1"/>
</dbReference>
<protein>
    <submittedName>
        <fullName evidence="3">Alpha-glucosidase</fullName>
    </submittedName>
</protein>
<gene>
    <name evidence="3" type="ORF">NQ491_01145</name>
</gene>
<dbReference type="Gene3D" id="3.90.400.10">
    <property type="entry name" value="Oligo-1,6-glucosidase, Domain 2"/>
    <property type="match status" value="1"/>
</dbReference>
<dbReference type="InterPro" id="IPR017853">
    <property type="entry name" value="GH"/>
</dbReference>
<dbReference type="PANTHER" id="PTHR10357">
    <property type="entry name" value="ALPHA-AMYLASE FAMILY MEMBER"/>
    <property type="match status" value="1"/>
</dbReference>
<evidence type="ECO:0000313" key="3">
    <source>
        <dbReference type="EMBL" id="UWN57411.1"/>
    </source>
</evidence>
<name>A0ABY5UZN8_9BACT</name>
<dbReference type="EMBL" id="CP102294">
    <property type="protein sequence ID" value="UWN57411.1"/>
    <property type="molecule type" value="Genomic_DNA"/>
</dbReference>
<dbReference type="InterPro" id="IPR013780">
    <property type="entry name" value="Glyco_hydro_b"/>
</dbReference>
<sequence>MNSHERAGELQAEPSADSHNAWWKEAVVYQIYPRSFMDSDGDGIGDLQGIVSRLDYVKNLGVDVIWLNPIYDSPNDDNGYDIRNYRRIMADFGTMDDFDNLLAEVHFRGMKLVLDLVVNHTSDEHPWFVEARKSRLNPFYDFYHWWPIENGEPPRRKSFFDEEGNAWRYNFATMSYYLHYFSRKQPDLKWENPRVRHEIYELMRFWFDKGIDGFRMDSIPYISKDISYPEVDSRKYPDMFDYYSQGPHLHDYLREMNEQVTSRYAVMTVGEGSGVKPPDLHRFVEPSRRELNMLYTFEIPDLRKTTKPDAPDTGIDYSLLAVKKMFAELDRAAGDGWPAVYLGNHDQPRMVSRFGSDAPEHRENAAKMLATFLLTMRGTPFWLAGDEIGMSNIRFENIDDYNDIDTRNRYLQIRKEGGDPKAFLEEQKQTARDNARTPFQWDGSERAGFTTGVPWLKINPNRKRVNAEDEQNDPDSVLNYFKKAMRLRRSNRELIIGSFRLTDADNKQVFAYVRESNHERFLILLNFTPKEACATVDTDTTDAEVLLSNYSDRTRIEPSGPIALRPFEAIVCRLPPDAAPQTATL</sequence>
<evidence type="ECO:0000313" key="4">
    <source>
        <dbReference type="Proteomes" id="UP001059295"/>
    </source>
</evidence>
<dbReference type="Gene3D" id="2.60.40.1180">
    <property type="entry name" value="Golgi alpha-mannosidase II"/>
    <property type="match status" value="1"/>
</dbReference>
<organism evidence="3 4">
    <name type="scientific">Alistipes ihumii AP11</name>
    <dbReference type="NCBI Taxonomy" id="1211813"/>
    <lineage>
        <taxon>Bacteria</taxon>
        <taxon>Pseudomonadati</taxon>
        <taxon>Bacteroidota</taxon>
        <taxon>Bacteroidia</taxon>
        <taxon>Bacteroidales</taxon>
        <taxon>Rikenellaceae</taxon>
        <taxon>Alistipes</taxon>
    </lineage>
</organism>
<dbReference type="Pfam" id="PF00128">
    <property type="entry name" value="Alpha-amylase"/>
    <property type="match status" value="1"/>
</dbReference>
<dbReference type="Proteomes" id="UP001059295">
    <property type="component" value="Chromosome"/>
</dbReference>
<keyword evidence="4" id="KW-1185">Reference proteome</keyword>